<evidence type="ECO:0000313" key="2">
    <source>
        <dbReference type="EMBL" id="RLV60170.1"/>
    </source>
</evidence>
<evidence type="ECO:0000313" key="3">
    <source>
        <dbReference type="Proteomes" id="UP000281474"/>
    </source>
</evidence>
<organism evidence="2 3">
    <name type="scientific">Parashewanella curva</name>
    <dbReference type="NCBI Taxonomy" id="2338552"/>
    <lineage>
        <taxon>Bacteria</taxon>
        <taxon>Pseudomonadati</taxon>
        <taxon>Pseudomonadota</taxon>
        <taxon>Gammaproteobacteria</taxon>
        <taxon>Alteromonadales</taxon>
        <taxon>Shewanellaceae</taxon>
        <taxon>Parashewanella</taxon>
    </lineage>
</organism>
<evidence type="ECO:0000256" key="1">
    <source>
        <dbReference type="SAM" id="Coils"/>
    </source>
</evidence>
<name>A0A3L8PXZ0_9GAMM</name>
<keyword evidence="3" id="KW-1185">Reference proteome</keyword>
<dbReference type="OrthoDB" id="3181973at2"/>
<feature type="coiled-coil region" evidence="1">
    <location>
        <begin position="69"/>
        <end position="132"/>
    </location>
</feature>
<keyword evidence="1" id="KW-0175">Coiled coil</keyword>
<gene>
    <name evidence="2" type="ORF">D5018_08530</name>
</gene>
<dbReference type="EMBL" id="QZEI01000020">
    <property type="protein sequence ID" value="RLV60170.1"/>
    <property type="molecule type" value="Genomic_DNA"/>
</dbReference>
<reference evidence="2 3" key="1">
    <citation type="submission" date="2018-09" db="EMBL/GenBank/DDBJ databases">
        <title>Phylogeny of the Shewanellaceae, and recommendation for two new genera, Pseudoshewanella and Parashewanella.</title>
        <authorList>
            <person name="Wang G."/>
        </authorList>
    </citation>
    <scope>NUCLEOTIDE SEQUENCE [LARGE SCALE GENOMIC DNA]</scope>
    <source>
        <strain evidence="2 3">C51</strain>
    </source>
</reference>
<protein>
    <submittedName>
        <fullName evidence="2">Uncharacterized protein</fullName>
    </submittedName>
</protein>
<dbReference type="RefSeq" id="WP_121838589.1">
    <property type="nucleotide sequence ID" value="NZ_ML014769.1"/>
</dbReference>
<comment type="caution">
    <text evidence="2">The sequence shown here is derived from an EMBL/GenBank/DDBJ whole genome shotgun (WGS) entry which is preliminary data.</text>
</comment>
<dbReference type="Proteomes" id="UP000281474">
    <property type="component" value="Unassembled WGS sequence"/>
</dbReference>
<accession>A0A3L8PXZ0</accession>
<dbReference type="AlphaFoldDB" id="A0A3L8PXZ0"/>
<proteinExistence type="predicted"/>
<sequence>MSSDDIRKKIAHVIIMSRINKVNKLTVTHVCKKVGISRKTLYKSYPDMLNAIKGYEDVDEQLFEQEISNQELYIKYNQKSEQLDKLKNSIDSYKEEFKNKTFTLLMKKDISIHNAEKESINLVNTSKQLNEKIKDIKHLEASLGVEREDNIKLKYENEQLKNSSSGIVEFINMKPNITSAMTQYKKNNEIKDYLNRLSFAVEQLVEDAIQRATNEEVNAIVIMHERYNVNDTSIKKKIFLPKGKYLFISIPIPQRTKRNEFLSELFKLKTPIIAIVAESSQSNQTLYRNNEKISELIPDKYLSIIDRNFQTPVISDGFDTITIVKVNQII</sequence>